<dbReference type="STRING" id="913774.A0A0C3HIT8"/>
<feature type="region of interest" description="Disordered" evidence="1">
    <location>
        <begin position="1"/>
        <end position="22"/>
    </location>
</feature>
<dbReference type="PANTHER" id="PTHR14625:SF3">
    <property type="entry name" value="MICROCEPHALIN"/>
    <property type="match status" value="1"/>
</dbReference>
<feature type="compositionally biased region" description="Acidic residues" evidence="1">
    <location>
        <begin position="53"/>
        <end position="66"/>
    </location>
</feature>
<feature type="domain" description="BRCT" evidence="2">
    <location>
        <begin position="848"/>
        <end position="951"/>
    </location>
</feature>
<dbReference type="InParanoid" id="A0A0C3HIT8"/>
<feature type="region of interest" description="Disordered" evidence="1">
    <location>
        <begin position="34"/>
        <end position="163"/>
    </location>
</feature>
<dbReference type="Proteomes" id="UP000054321">
    <property type="component" value="Unassembled WGS sequence"/>
</dbReference>
<feature type="compositionally biased region" description="Low complexity" evidence="1">
    <location>
        <begin position="196"/>
        <end position="205"/>
    </location>
</feature>
<feature type="compositionally biased region" description="Polar residues" evidence="1">
    <location>
        <begin position="405"/>
        <end position="418"/>
    </location>
</feature>
<evidence type="ECO:0000259" key="2">
    <source>
        <dbReference type="PROSITE" id="PS50172"/>
    </source>
</evidence>
<organism evidence="3 4">
    <name type="scientific">Oidiodendron maius (strain Zn)</name>
    <dbReference type="NCBI Taxonomy" id="913774"/>
    <lineage>
        <taxon>Eukaryota</taxon>
        <taxon>Fungi</taxon>
        <taxon>Dikarya</taxon>
        <taxon>Ascomycota</taxon>
        <taxon>Pezizomycotina</taxon>
        <taxon>Leotiomycetes</taxon>
        <taxon>Leotiomycetes incertae sedis</taxon>
        <taxon>Myxotrichaceae</taxon>
        <taxon>Oidiodendron</taxon>
    </lineage>
</organism>
<feature type="compositionally biased region" description="Polar residues" evidence="1">
    <location>
        <begin position="206"/>
        <end position="226"/>
    </location>
</feature>
<dbReference type="PROSITE" id="PS50172">
    <property type="entry name" value="BRCT"/>
    <property type="match status" value="1"/>
</dbReference>
<feature type="compositionally biased region" description="Acidic residues" evidence="1">
    <location>
        <begin position="492"/>
        <end position="504"/>
    </location>
</feature>
<feature type="region of interest" description="Disordered" evidence="1">
    <location>
        <begin position="194"/>
        <end position="373"/>
    </location>
</feature>
<feature type="region of interest" description="Disordered" evidence="1">
    <location>
        <begin position="959"/>
        <end position="1031"/>
    </location>
</feature>
<name>A0A0C3HIT8_OIDMZ</name>
<dbReference type="GO" id="GO:0000278">
    <property type="term" value="P:mitotic cell cycle"/>
    <property type="evidence" value="ECO:0007669"/>
    <property type="project" value="TreeGrafter"/>
</dbReference>
<dbReference type="GO" id="GO:0003677">
    <property type="term" value="F:DNA binding"/>
    <property type="evidence" value="ECO:0007669"/>
    <property type="project" value="InterPro"/>
</dbReference>
<feature type="compositionally biased region" description="Low complexity" evidence="1">
    <location>
        <begin position="360"/>
        <end position="371"/>
    </location>
</feature>
<sequence length="1131" mass="121570">MNDQSPPKRVTRARAAGQVDTGVKTTKIATAASKAKVTWAMSTSKRKSPSNEVQDDNFTDPAEDIIEPQPQMPKLRGRPRKVVAAQPDSDIDEIAPEPPKTRGRPRKNPVEAVAQPPRPRGRPRKVDTAQAGIIANEAPAKTTRARAATVSKASTTKKSVQFDEPDKENIIPVSAKEKGTEKVVATGLRAKPLRKPAVPVARAARSQPSASVQKSPLSPKKTTQIATGKDDFSDDELAGTGKTPTKPLAMSPVKPPAGVFTSSAARKLDFSKSNTLNRPQDLSGSVMASPARRPPSSPFKESVKTSPKGSHLGDYLHRSPVKLPPPTSKSTDLSAPAPISPLRSPARRPQSPMKVSENGSPSRSRNISSTSVATPNLNAFKISKFATPRTLTKGAARAEQILGSKPSTTHTQNFSGRLSSILPRDSDPALSTSESDASDMEGHLEIEQEDDLIVIDETVTVVGAPVESDIINPLEFPFKSITGAFSLREVDDNPFQDSESEDELGPGSPTRPTAPAGLRTSASSPSTPILFTALTKTPRTAKSVKVSESQVSIGFTPLAHQLGDWMPVSPDRRGTVGLETRPENGEVENTISANTAAATQSSPAKSSYFDDEMSVRDGMQMTAGKTDEEIVDADFSPVELDEEDYALAHEADEMSLLESGLVGNIDHAPGGQGLISRQSERILSAGEMAEEFINAEQENSKEMVNDAESSEVSQDYGDENAIPIDPALLALDSRAPATPFFVTPKRVLTERVFHTISKVPLKGEGGQSPNKPSPVKRSASVSKVPSQRSTNTLTRSNTVISYSPSKKARSRSPREVDAEPEACATPSGDTADVWSTIGTPARTPRRDLNPALLKGAVVFVDVHTTEGADASGLFVELLTQMGARCVKSWTWNGNKDDGGKIGITHVVFKDGGRRTLEKAKETGGVISCVGVGWVLDCERENKWVDESAYAVDTGIIPRGGQRRRKSMEPRALENHNGTLVRSTSTTPTKDTRTLTETPLTSKSHRRDSVQWVRSPSASINGDNNQPGNETLLLSPVPATPAPEAIAAYGQDVFLGEETPSVKTPYYFHKEQLIQKTAPQGKRYFDEPESSSPGFLSEKKDESVMLRLMAARRKSLQWAPKVGSPLAQDEGW</sequence>
<gene>
    <name evidence="3" type="ORF">OIDMADRAFT_197354</name>
</gene>
<feature type="compositionally biased region" description="Low complexity" evidence="1">
    <location>
        <begin position="140"/>
        <end position="159"/>
    </location>
</feature>
<dbReference type="OrthoDB" id="2384350at2759"/>
<evidence type="ECO:0000313" key="3">
    <source>
        <dbReference type="EMBL" id="KIN02262.1"/>
    </source>
</evidence>
<dbReference type="Gene3D" id="3.40.50.10190">
    <property type="entry name" value="BRCT domain"/>
    <property type="match status" value="1"/>
</dbReference>
<evidence type="ECO:0000313" key="4">
    <source>
        <dbReference type="Proteomes" id="UP000054321"/>
    </source>
</evidence>
<feature type="region of interest" description="Disordered" evidence="1">
    <location>
        <begin position="492"/>
        <end position="527"/>
    </location>
</feature>
<protein>
    <recommendedName>
        <fullName evidence="2">BRCT domain-containing protein</fullName>
    </recommendedName>
</protein>
<feature type="compositionally biased region" description="Polar residues" evidence="1">
    <location>
        <begin position="271"/>
        <end position="283"/>
    </location>
</feature>
<evidence type="ECO:0000256" key="1">
    <source>
        <dbReference type="SAM" id="MobiDB-lite"/>
    </source>
</evidence>
<feature type="region of interest" description="Disordered" evidence="1">
    <location>
        <begin position="398"/>
        <end position="440"/>
    </location>
</feature>
<dbReference type="InterPro" id="IPR036420">
    <property type="entry name" value="BRCT_dom_sf"/>
</dbReference>
<dbReference type="InterPro" id="IPR022047">
    <property type="entry name" value="Microcephalin-like"/>
</dbReference>
<feature type="region of interest" description="Disordered" evidence="1">
    <location>
        <begin position="759"/>
        <end position="834"/>
    </location>
</feature>
<feature type="compositionally biased region" description="Polar residues" evidence="1">
    <location>
        <begin position="779"/>
        <end position="800"/>
    </location>
</feature>
<feature type="compositionally biased region" description="Low complexity" evidence="1">
    <location>
        <begin position="981"/>
        <end position="1001"/>
    </location>
</feature>
<accession>A0A0C3HIT8</accession>
<feature type="compositionally biased region" description="Polar residues" evidence="1">
    <location>
        <begin position="1011"/>
        <end position="1028"/>
    </location>
</feature>
<reference evidence="3 4" key="1">
    <citation type="submission" date="2014-04" db="EMBL/GenBank/DDBJ databases">
        <authorList>
            <consortium name="DOE Joint Genome Institute"/>
            <person name="Kuo A."/>
            <person name="Martino E."/>
            <person name="Perotto S."/>
            <person name="Kohler A."/>
            <person name="Nagy L.G."/>
            <person name="Floudas D."/>
            <person name="Copeland A."/>
            <person name="Barry K.W."/>
            <person name="Cichocki N."/>
            <person name="Veneault-Fourrey C."/>
            <person name="LaButti K."/>
            <person name="Lindquist E.A."/>
            <person name="Lipzen A."/>
            <person name="Lundell T."/>
            <person name="Morin E."/>
            <person name="Murat C."/>
            <person name="Sun H."/>
            <person name="Tunlid A."/>
            <person name="Henrissat B."/>
            <person name="Grigoriev I.V."/>
            <person name="Hibbett D.S."/>
            <person name="Martin F."/>
            <person name="Nordberg H.P."/>
            <person name="Cantor M.N."/>
            <person name="Hua S.X."/>
        </authorList>
    </citation>
    <scope>NUCLEOTIDE SEQUENCE [LARGE SCALE GENOMIC DNA]</scope>
    <source>
        <strain evidence="3 4">Zn</strain>
    </source>
</reference>
<keyword evidence="4" id="KW-1185">Reference proteome</keyword>
<dbReference type="InterPro" id="IPR017956">
    <property type="entry name" value="AT_hook_DNA-bd_motif"/>
</dbReference>
<proteinExistence type="predicted"/>
<dbReference type="AlphaFoldDB" id="A0A0C3HIT8"/>
<dbReference type="EMBL" id="KN832875">
    <property type="protein sequence ID" value="KIN02262.1"/>
    <property type="molecule type" value="Genomic_DNA"/>
</dbReference>
<dbReference type="CDD" id="cd17716">
    <property type="entry name" value="BRCT_microcephalin_rpt1"/>
    <property type="match status" value="1"/>
</dbReference>
<dbReference type="HOGENOM" id="CLU_003029_0_0_1"/>
<reference evidence="4" key="2">
    <citation type="submission" date="2015-01" db="EMBL/GenBank/DDBJ databases">
        <title>Evolutionary Origins and Diversification of the Mycorrhizal Mutualists.</title>
        <authorList>
            <consortium name="DOE Joint Genome Institute"/>
            <consortium name="Mycorrhizal Genomics Consortium"/>
            <person name="Kohler A."/>
            <person name="Kuo A."/>
            <person name="Nagy L.G."/>
            <person name="Floudas D."/>
            <person name="Copeland A."/>
            <person name="Barry K.W."/>
            <person name="Cichocki N."/>
            <person name="Veneault-Fourrey C."/>
            <person name="LaButti K."/>
            <person name="Lindquist E.A."/>
            <person name="Lipzen A."/>
            <person name="Lundell T."/>
            <person name="Morin E."/>
            <person name="Murat C."/>
            <person name="Riley R."/>
            <person name="Ohm R."/>
            <person name="Sun H."/>
            <person name="Tunlid A."/>
            <person name="Henrissat B."/>
            <person name="Grigoriev I.V."/>
            <person name="Hibbett D.S."/>
            <person name="Martin F."/>
        </authorList>
    </citation>
    <scope>NUCLEOTIDE SEQUENCE [LARGE SCALE GENOMIC DNA]</scope>
    <source>
        <strain evidence="4">Zn</strain>
    </source>
</reference>
<dbReference type="PANTHER" id="PTHR14625">
    <property type="entry name" value="MICROCEPHALIN"/>
    <property type="match status" value="1"/>
</dbReference>
<dbReference type="SMART" id="SM00384">
    <property type="entry name" value="AT_hook"/>
    <property type="match status" value="4"/>
</dbReference>
<dbReference type="PRINTS" id="PR00929">
    <property type="entry name" value="ATHOOK"/>
</dbReference>
<dbReference type="InterPro" id="IPR001357">
    <property type="entry name" value="BRCT_dom"/>
</dbReference>
<dbReference type="SUPFAM" id="SSF52113">
    <property type="entry name" value="BRCT domain"/>
    <property type="match status" value="1"/>
</dbReference>